<dbReference type="EMBL" id="NXII01000010">
    <property type="protein sequence ID" value="RXI40410.1"/>
    <property type="molecule type" value="Genomic_DNA"/>
</dbReference>
<dbReference type="InterPro" id="IPR035901">
    <property type="entry name" value="GIY-YIG_endonuc_sf"/>
</dbReference>
<sequence>MNRKIFYLLTNNLYLMSPLVFKNHLKKHIFDTSWFKKAVKEKKIKIKFLSKKILKSSKKNYFKKVNEDYFFEKYSMIQFEFKELENNYHLKLLNINLRNETLFNVINFLIFIQNKFLKTNHYRDLLQFERKNFIKMYIEKYNKYLNLSIFSKILNYFFFKIGTKEYKILDLFPSKLLFYSMLIREIINTYVDIHSDILISNKLKEKYKIDVSRRRVNYIRNKYLILNKNKPKHINKEFTSYKILSKTNLKFLKYKQKGIYELSLKGISNHSFVKSEIIYIGSTNNLKKRLLTYTNKRKAHNKDMKLFFKNLDILYFRVLKTKLYKEYEKYFIDCFIKDYGCLPTLNKQRVLGVFN</sequence>
<dbReference type="InterPro" id="IPR000305">
    <property type="entry name" value="GIY-YIG_endonuc"/>
</dbReference>
<name>A0A6M8NWQ9_9BACT</name>
<organism evidence="1 2">
    <name type="scientific">Arcobacter cloacae</name>
    <dbReference type="NCBI Taxonomy" id="1054034"/>
    <lineage>
        <taxon>Bacteria</taxon>
        <taxon>Pseudomonadati</taxon>
        <taxon>Campylobacterota</taxon>
        <taxon>Epsilonproteobacteria</taxon>
        <taxon>Campylobacterales</taxon>
        <taxon>Arcobacteraceae</taxon>
        <taxon>Arcobacter</taxon>
    </lineage>
</organism>
<dbReference type="Proteomes" id="UP000290378">
    <property type="component" value="Unassembled WGS sequence"/>
</dbReference>
<dbReference type="SUPFAM" id="SSF82771">
    <property type="entry name" value="GIY-YIG endonuclease"/>
    <property type="match status" value="1"/>
</dbReference>
<dbReference type="AlphaFoldDB" id="A0A6M8NWQ9"/>
<protein>
    <submittedName>
        <fullName evidence="1">Uncharacterized protein</fullName>
    </submittedName>
</protein>
<comment type="caution">
    <text evidence="1">The sequence shown here is derived from an EMBL/GenBank/DDBJ whole genome shotgun (WGS) entry which is preliminary data.</text>
</comment>
<dbReference type="Pfam" id="PF01541">
    <property type="entry name" value="GIY-YIG"/>
    <property type="match status" value="1"/>
</dbReference>
<proteinExistence type="predicted"/>
<reference evidence="1 2" key="1">
    <citation type="submission" date="2017-09" db="EMBL/GenBank/DDBJ databases">
        <title>Genomics of the genus Arcobacter.</title>
        <authorList>
            <person name="Perez-Cataluna A."/>
            <person name="Figueras M.J."/>
            <person name="Salas-Masso N."/>
        </authorList>
    </citation>
    <scope>NUCLEOTIDE SEQUENCE [LARGE SCALE GENOMIC DNA]</scope>
    <source>
        <strain evidence="1 2">CECT 7834</strain>
    </source>
</reference>
<evidence type="ECO:0000313" key="2">
    <source>
        <dbReference type="Proteomes" id="UP000290378"/>
    </source>
</evidence>
<evidence type="ECO:0000313" key="1">
    <source>
        <dbReference type="EMBL" id="RXI40410.1"/>
    </source>
</evidence>
<dbReference type="RefSeq" id="WP_129013735.1">
    <property type="nucleotide sequence ID" value="NZ_CBCSEI010000010.1"/>
</dbReference>
<gene>
    <name evidence="1" type="ORF">CP963_08440</name>
</gene>
<keyword evidence="2" id="KW-1185">Reference proteome</keyword>
<accession>A0A6M8NWQ9</accession>
<dbReference type="PROSITE" id="PS50164">
    <property type="entry name" value="GIY_YIG"/>
    <property type="match status" value="1"/>
</dbReference>